<evidence type="ECO:0000313" key="5">
    <source>
        <dbReference type="Proteomes" id="UP000076717"/>
    </source>
</evidence>
<feature type="signal peptide" evidence="2">
    <location>
        <begin position="1"/>
        <end position="32"/>
    </location>
</feature>
<evidence type="ECO:0000313" key="3">
    <source>
        <dbReference type="EMBL" id="KZX19715.1"/>
    </source>
</evidence>
<dbReference type="Proteomes" id="UP000465031">
    <property type="component" value="Chromosome"/>
</dbReference>
<reference evidence="6" key="2">
    <citation type="submission" date="2019-12" db="EMBL/GenBank/DDBJ databases">
        <title>Complete and draft genome sequences of new strains and members of some known species of the genus Rathayibacter isolated from plants.</title>
        <authorList>
            <person name="Tarlachkov S.V."/>
            <person name="Starodumova I.P."/>
            <person name="Dorofeeva L.V."/>
            <person name="Prisyazhnaya N.V."/>
            <person name="Leyn S."/>
            <person name="Zlamal J."/>
            <person name="Elan M."/>
            <person name="Osterman A.L."/>
            <person name="Nadler S."/>
            <person name="Subbotin S.A."/>
            <person name="Evtushenko L.I."/>
        </authorList>
    </citation>
    <scope>NUCLEOTIDE SEQUENCE [LARGE SCALE GENOMIC DNA]</scope>
    <source>
        <strain evidence="6">VKM Ac-2761</strain>
    </source>
</reference>
<dbReference type="RefSeq" id="WP_068213684.1">
    <property type="nucleotide sequence ID" value="NZ_CP047186.1"/>
</dbReference>
<dbReference type="AlphaFoldDB" id="A0A162FMS1"/>
<reference evidence="4" key="3">
    <citation type="submission" date="2019-12" db="EMBL/GenBank/DDBJ databases">
        <title>Complete and Draft Genome Sequences of New Strains and Members of Some Known Species of the Genus Rathayibacter isolated from Plants.</title>
        <authorList>
            <person name="Tarlachkov S.V."/>
            <person name="Starodumova I.P."/>
            <person name="Dorofeeva L.V."/>
            <person name="Prisyazhnaya N.V."/>
            <person name="Leyn S.A."/>
            <person name="Zlamal J.E."/>
            <person name="Elane M.L."/>
            <person name="Osterman A.L."/>
            <person name="Nadler S.A."/>
            <person name="Subbotin S.A."/>
            <person name="Evtushenko L.I."/>
        </authorList>
    </citation>
    <scope>NUCLEOTIDE SEQUENCE</scope>
    <source>
        <strain evidence="4">VKM Ac-2761</strain>
    </source>
</reference>
<keyword evidence="5" id="KW-1185">Reference proteome</keyword>
<dbReference type="KEGG" id="rte:GSU10_08960"/>
<name>A0A162FMS1_9MICO</name>
<accession>A0A162FMS1</accession>
<keyword evidence="2" id="KW-0732">Signal</keyword>
<feature type="region of interest" description="Disordered" evidence="1">
    <location>
        <begin position="36"/>
        <end position="110"/>
    </location>
</feature>
<evidence type="ECO:0000256" key="1">
    <source>
        <dbReference type="SAM" id="MobiDB-lite"/>
    </source>
</evidence>
<dbReference type="Proteomes" id="UP000076717">
    <property type="component" value="Unassembled WGS sequence"/>
</dbReference>
<dbReference type="EMBL" id="LIIN01000234">
    <property type="protein sequence ID" value="KZX19715.1"/>
    <property type="molecule type" value="Genomic_DNA"/>
</dbReference>
<protein>
    <submittedName>
        <fullName evidence="3">Uncharacterized protein</fullName>
    </submittedName>
</protein>
<organism evidence="3 5">
    <name type="scientific">Rathayibacter tanaceti</name>
    <dbReference type="NCBI Taxonomy" id="1671680"/>
    <lineage>
        <taxon>Bacteria</taxon>
        <taxon>Bacillati</taxon>
        <taxon>Actinomycetota</taxon>
        <taxon>Actinomycetes</taxon>
        <taxon>Micrococcales</taxon>
        <taxon>Microbacteriaceae</taxon>
        <taxon>Rathayibacter</taxon>
    </lineage>
</organism>
<proteinExistence type="predicted"/>
<evidence type="ECO:0000256" key="2">
    <source>
        <dbReference type="SAM" id="SignalP"/>
    </source>
</evidence>
<evidence type="ECO:0000313" key="4">
    <source>
        <dbReference type="EMBL" id="QHC55746.1"/>
    </source>
</evidence>
<dbReference type="EMBL" id="CP047186">
    <property type="protein sequence ID" value="QHC55746.1"/>
    <property type="molecule type" value="Genomic_DNA"/>
</dbReference>
<evidence type="ECO:0000313" key="6">
    <source>
        <dbReference type="Proteomes" id="UP000465031"/>
    </source>
</evidence>
<gene>
    <name evidence="3" type="ORF">ACH61_03187</name>
    <name evidence="4" type="ORF">GSU10_08960</name>
</gene>
<reference evidence="3 5" key="1">
    <citation type="submission" date="2015-08" db="EMBL/GenBank/DDBJ databases">
        <title>Draft Genome Sequence of Rathayibacter sp. Strain VKM Ac-2596 Isolated from Leaf Gall Induced by Plant-Parasitic Nematodes.</title>
        <authorList>
            <person name="Vasilenko O.V."/>
            <person name="Starodumova I.P."/>
            <person name="Tarlachkov S.V."/>
            <person name="Dorofeeva L.V."/>
            <person name="Evtushenko L.I."/>
        </authorList>
    </citation>
    <scope>NUCLEOTIDE SEQUENCE [LARGE SCALE GENOMIC DNA]</scope>
    <source>
        <strain evidence="3 5">VKM Ac-2596</strain>
    </source>
</reference>
<feature type="compositionally biased region" description="Polar residues" evidence="1">
    <location>
        <begin position="56"/>
        <end position="69"/>
    </location>
</feature>
<sequence length="110" mass="11032">MTPSSPLRSVTSGLLALVAAGGLLIGATAALADENPQAPLSSSRQVPGEFAARSDGVQQTAPAAGTYSNAPVGGEDLAPGQRIVSTRDGYSFRMPSDGNAMTDDSQGRAV</sequence>
<feature type="chain" id="PRO_5041598040" evidence="2">
    <location>
        <begin position="33"/>
        <end position="110"/>
    </location>
</feature>